<dbReference type="EMBL" id="LOMK01000001">
    <property type="protein sequence ID" value="KYN26270.1"/>
    <property type="molecule type" value="Genomic_DNA"/>
</dbReference>
<evidence type="ECO:0000313" key="3">
    <source>
        <dbReference type="EMBL" id="KYN26270.1"/>
    </source>
</evidence>
<reference evidence="4" key="1">
    <citation type="submission" date="2015-12" db="EMBL/GenBank/DDBJ databases">
        <authorList>
            <person name="Tarr C.L."/>
            <person name="Gladney L.M."/>
        </authorList>
    </citation>
    <scope>NUCLEOTIDE SEQUENCE [LARGE SCALE GENOMIC DNA]</scope>
    <source>
        <strain evidence="4">2756-81</strain>
    </source>
</reference>
<dbReference type="PANTHER" id="PTHR35579">
    <property type="entry name" value="CRISPR SYSTEM CMS ENDORIBONUCLEASE CSM3"/>
    <property type="match status" value="1"/>
</dbReference>
<organism evidence="3 4">
    <name type="scientific">Vibrio cidicii</name>
    <dbReference type="NCBI Taxonomy" id="1763883"/>
    <lineage>
        <taxon>Bacteria</taxon>
        <taxon>Pseudomonadati</taxon>
        <taxon>Pseudomonadota</taxon>
        <taxon>Gammaproteobacteria</taxon>
        <taxon>Vibrionales</taxon>
        <taxon>Vibrionaceae</taxon>
        <taxon>Vibrio</taxon>
    </lineage>
</organism>
<dbReference type="InterPro" id="IPR005537">
    <property type="entry name" value="RAMP_III_fam"/>
</dbReference>
<evidence type="ECO:0000256" key="1">
    <source>
        <dbReference type="ARBA" id="ARBA00023118"/>
    </source>
</evidence>
<protein>
    <recommendedName>
        <fullName evidence="2">CRISPR type III-associated protein domain-containing protein</fullName>
    </recommendedName>
</protein>
<proteinExistence type="predicted"/>
<dbReference type="Proteomes" id="UP000075349">
    <property type="component" value="Unassembled WGS sequence"/>
</dbReference>
<name>A0A151JKF8_9VIBR</name>
<feature type="domain" description="CRISPR type III-associated protein" evidence="2">
    <location>
        <begin position="11"/>
        <end position="197"/>
    </location>
</feature>
<keyword evidence="1" id="KW-0051">Antiviral defense</keyword>
<dbReference type="PANTHER" id="PTHR35579:SF3">
    <property type="entry name" value="CRISPR SYSTEM CMS ENDORIBONUCLEASE CSM3"/>
    <property type="match status" value="1"/>
</dbReference>
<sequence>MKRLWLARLLFETRSPLAIHSGDRDTGFDQQLVRDANGLPYIPATSFVGVWRQKATQQLGISPTLGQPIADYWFGTTDNVSAQLSVHHGLLVNSQGKPVQGLMTEEEIHQDPLLSRLYQTNPLHRERVRLNDRGCAADKGKFDTVLLPRGLRFVVDIRWMQCDESPEREAQWHALLALLADPAFALGASTRNGLGKLGLVSSEITPLTLQGQPQAGAQMLRFAQRDTLPQGQALSPADTVPFAHLGVTALGGWRTGSGARPVGNDSTEHTDTFTFTESAVQWQNQHATWCDKPQAVLCGSSIKGILAHRTAYHLRRLNGDFAEKLTETDSKSWESRPAALAELFGSEDSDAPMAGRLIVDDCVISQPVTLHRTHTSIDRFTGGVRQGRLFSEEILWQPEITLTLHVLPGERLSPQVQQAFEETLNDLKEGLLPLGAASGRGLSLVMHQPHQPWDIDFAQLTGSGKE</sequence>
<dbReference type="InterPro" id="IPR052216">
    <property type="entry name" value="CRISPR_Csm3_endoribonuclease"/>
</dbReference>
<dbReference type="AlphaFoldDB" id="A0A151JKF8"/>
<evidence type="ECO:0000259" key="2">
    <source>
        <dbReference type="Pfam" id="PF03787"/>
    </source>
</evidence>
<gene>
    <name evidence="3" type="ORF">AUQ44_14325</name>
</gene>
<evidence type="ECO:0000313" key="4">
    <source>
        <dbReference type="Proteomes" id="UP000075349"/>
    </source>
</evidence>
<feature type="domain" description="CRISPR type III-associated protein" evidence="2">
    <location>
        <begin position="299"/>
        <end position="442"/>
    </location>
</feature>
<dbReference type="CDD" id="cd09726">
    <property type="entry name" value="RAMP_I_III"/>
    <property type="match status" value="2"/>
</dbReference>
<accession>A0A151JKF8</accession>
<comment type="caution">
    <text evidence="3">The sequence shown here is derived from an EMBL/GenBank/DDBJ whole genome shotgun (WGS) entry which is preliminary data.</text>
</comment>
<dbReference type="GO" id="GO:0051607">
    <property type="term" value="P:defense response to virus"/>
    <property type="evidence" value="ECO:0007669"/>
    <property type="project" value="UniProtKB-KW"/>
</dbReference>
<dbReference type="Pfam" id="PF03787">
    <property type="entry name" value="RAMPs"/>
    <property type="match status" value="2"/>
</dbReference>